<keyword evidence="3" id="KW-1185">Reference proteome</keyword>
<dbReference type="RefSeq" id="WP_329083149.1">
    <property type="nucleotide sequence ID" value="NZ_CP109389.1"/>
</dbReference>
<feature type="region of interest" description="Disordered" evidence="1">
    <location>
        <begin position="20"/>
        <end position="56"/>
    </location>
</feature>
<gene>
    <name evidence="2" type="ORF">OG442_11705</name>
</gene>
<dbReference type="Proteomes" id="UP001432209">
    <property type="component" value="Chromosome"/>
</dbReference>
<evidence type="ECO:0000313" key="3">
    <source>
        <dbReference type="Proteomes" id="UP001432209"/>
    </source>
</evidence>
<organism evidence="2 3">
    <name type="scientific">Streptomyces niveus</name>
    <name type="common">Streptomyces spheroides</name>
    <dbReference type="NCBI Taxonomy" id="193462"/>
    <lineage>
        <taxon>Bacteria</taxon>
        <taxon>Bacillati</taxon>
        <taxon>Actinomycetota</taxon>
        <taxon>Actinomycetes</taxon>
        <taxon>Kitasatosporales</taxon>
        <taxon>Streptomycetaceae</taxon>
        <taxon>Streptomyces</taxon>
    </lineage>
</organism>
<sequence length="56" mass="6134">MTKMFRNTANPRRTTLANLDDAGELLPPAPPQHSVDLPLRTANPQRTTLIDAPVAQ</sequence>
<protein>
    <submittedName>
        <fullName evidence="2">Uncharacterized protein</fullName>
    </submittedName>
</protein>
<reference evidence="2" key="1">
    <citation type="submission" date="2022-10" db="EMBL/GenBank/DDBJ databases">
        <title>The complete genomes of actinobacterial strains from the NBC collection.</title>
        <authorList>
            <person name="Joergensen T.S."/>
            <person name="Alvarez Arevalo M."/>
            <person name="Sterndorff E.B."/>
            <person name="Faurdal D."/>
            <person name="Vuksanovic O."/>
            <person name="Mourched A.-S."/>
            <person name="Charusanti P."/>
            <person name="Shaw S."/>
            <person name="Blin K."/>
            <person name="Weber T."/>
        </authorList>
    </citation>
    <scope>NUCLEOTIDE SEQUENCE</scope>
    <source>
        <strain evidence="2">NBC_01432</strain>
    </source>
</reference>
<proteinExistence type="predicted"/>
<evidence type="ECO:0000256" key="1">
    <source>
        <dbReference type="SAM" id="MobiDB-lite"/>
    </source>
</evidence>
<dbReference type="EMBL" id="CP109495">
    <property type="protein sequence ID" value="WUX57654.1"/>
    <property type="molecule type" value="Genomic_DNA"/>
</dbReference>
<accession>A0ABZ2AGV9</accession>
<name>A0ABZ2AGV9_STRNV</name>
<evidence type="ECO:0000313" key="2">
    <source>
        <dbReference type="EMBL" id="WUX57654.1"/>
    </source>
</evidence>